<dbReference type="InterPro" id="IPR006003">
    <property type="entry name" value="FGGY_RbtK-like"/>
</dbReference>
<reference evidence="7" key="1">
    <citation type="submission" date="2017-09" db="EMBL/GenBank/DDBJ databases">
        <title>FDA dAtabase for Regulatory Grade micrObial Sequences (FDA-ARGOS): Supporting development and validation of Infectious Disease Dx tests.</title>
        <authorList>
            <person name="Minogue T."/>
            <person name="Wolcott M."/>
            <person name="Wasieloski L."/>
            <person name="Aguilar W."/>
            <person name="Moore D."/>
            <person name="Tallon L."/>
            <person name="Sadzewicz L."/>
            <person name="Ott S."/>
            <person name="Zhao X."/>
            <person name="Nagaraj S."/>
            <person name="Vavikolanu K."/>
            <person name="Aluvathingal J."/>
            <person name="Nadendla S."/>
            <person name="Sichtig H."/>
        </authorList>
    </citation>
    <scope>NUCLEOTIDE SEQUENCE [LARGE SCALE GENOMIC DNA]</scope>
    <source>
        <strain evidence="7">FDAARGOS_390</strain>
    </source>
</reference>
<evidence type="ECO:0000313" key="6">
    <source>
        <dbReference type="EMBL" id="PEH41600.1"/>
    </source>
</evidence>
<dbReference type="Gene3D" id="1.20.58.2240">
    <property type="match status" value="1"/>
</dbReference>
<dbReference type="PANTHER" id="PTHR43435">
    <property type="entry name" value="RIBULOKINASE"/>
    <property type="match status" value="1"/>
</dbReference>
<proteinExistence type="inferred from homology"/>
<dbReference type="CDD" id="cd07782">
    <property type="entry name" value="ASKHA_NBD_FGGY_D-RBK"/>
    <property type="match status" value="1"/>
</dbReference>
<evidence type="ECO:0000313" key="7">
    <source>
        <dbReference type="Proteomes" id="UP000220629"/>
    </source>
</evidence>
<evidence type="ECO:0000256" key="3">
    <source>
        <dbReference type="ARBA" id="ARBA00022777"/>
    </source>
</evidence>
<evidence type="ECO:0000256" key="2">
    <source>
        <dbReference type="ARBA" id="ARBA00022679"/>
    </source>
</evidence>
<dbReference type="GO" id="GO:0005737">
    <property type="term" value="C:cytoplasm"/>
    <property type="evidence" value="ECO:0007669"/>
    <property type="project" value="TreeGrafter"/>
</dbReference>
<gene>
    <name evidence="6" type="ORF">CRM94_05225</name>
</gene>
<protein>
    <submittedName>
        <fullName evidence="6">Ribulokinase</fullName>
    </submittedName>
</protein>
<dbReference type="NCBIfam" id="TIGR01315">
    <property type="entry name" value="5C_CHO_kinase"/>
    <property type="match status" value="1"/>
</dbReference>
<feature type="domain" description="Carbohydrate kinase FGGY N-terminal" evidence="4">
    <location>
        <begin position="11"/>
        <end position="269"/>
    </location>
</feature>
<dbReference type="AlphaFoldDB" id="A0A2A7SEC2"/>
<evidence type="ECO:0000259" key="4">
    <source>
        <dbReference type="Pfam" id="PF00370"/>
    </source>
</evidence>
<name>A0A2A7SEC2_BURGA</name>
<sequence length="540" mass="56622">MTDHPNPDARYVIGIDVGTGSARAGIFDAAGRMVASARHDILVFHERGAIVEQSSTDIWQAVCTAVRAVLAQAAIAPAQVAGLGFDATCSLVVLGEGGKPLPVGPSEQAERDIIVWMDHRALDQAERINARGHAVLDFVGGRISPEMETPKLLWLYENRRAVFDAAWQFFDLSDFLTWRATGELARSTCTLTCKWTYLAHERRWDESYFRGIGLGVLADEGFARIGREVVEPGTRLGQGLGAQAAAELGLPVGTPVAAGAIDAHAGGIGTVGAQHEPEACLAYVFGTSSCTMTTTREPVYVPGVWGPYFSAMVPGSWLNEGGQSVAGAAIERLIAMHPAAAEAQAEAERAGLALPAWLAELAAKRAGGELSAAAKLADGLHVVPEFLGNRAPFADPHARAVIAGLDMETGVDSLVALYVAGLASIGYGLRQIIDTQAAAGAPIEKIVISGGAGRLDLVRQLLADTTGKPVLATEADEPVLLGAAMLGGVAGGLYDDLRSAMGGMSRISRSYSSAEGGIAALHAARYRAFEALQRVAREIR</sequence>
<dbReference type="GO" id="GO:0019150">
    <property type="term" value="F:D-ribulokinase activity"/>
    <property type="evidence" value="ECO:0007669"/>
    <property type="project" value="TreeGrafter"/>
</dbReference>
<dbReference type="Gene3D" id="3.30.420.40">
    <property type="match status" value="1"/>
</dbReference>
<dbReference type="Pfam" id="PF02782">
    <property type="entry name" value="FGGY_C"/>
    <property type="match status" value="1"/>
</dbReference>
<keyword evidence="2" id="KW-0808">Transferase</keyword>
<dbReference type="GO" id="GO:0019321">
    <property type="term" value="P:pentose metabolic process"/>
    <property type="evidence" value="ECO:0007669"/>
    <property type="project" value="TreeGrafter"/>
</dbReference>
<evidence type="ECO:0000256" key="1">
    <source>
        <dbReference type="ARBA" id="ARBA00009156"/>
    </source>
</evidence>
<dbReference type="InterPro" id="IPR043129">
    <property type="entry name" value="ATPase_NBD"/>
</dbReference>
<keyword evidence="3 6" id="KW-0418">Kinase</keyword>
<dbReference type="InterPro" id="IPR000577">
    <property type="entry name" value="Carb_kinase_FGGY"/>
</dbReference>
<dbReference type="SUPFAM" id="SSF53067">
    <property type="entry name" value="Actin-like ATPase domain"/>
    <property type="match status" value="2"/>
</dbReference>
<dbReference type="FunFam" id="3.30.420.40:FF:000101">
    <property type="entry name" value="FGGY carbohydrate kinase domain-containing protein"/>
    <property type="match status" value="1"/>
</dbReference>
<dbReference type="RefSeq" id="WP_098151649.1">
    <property type="nucleotide sequence ID" value="NZ_CP065596.1"/>
</dbReference>
<dbReference type="EMBL" id="PDDY01000001">
    <property type="protein sequence ID" value="PEH41600.1"/>
    <property type="molecule type" value="Genomic_DNA"/>
</dbReference>
<dbReference type="PANTHER" id="PTHR43435:SF4">
    <property type="entry name" value="FGGY CARBOHYDRATE KINASE DOMAIN-CONTAINING PROTEIN"/>
    <property type="match status" value="1"/>
</dbReference>
<accession>A0A2A7SEC2</accession>
<dbReference type="Pfam" id="PF00370">
    <property type="entry name" value="FGGY_N"/>
    <property type="match status" value="1"/>
</dbReference>
<feature type="domain" description="Carbohydrate kinase FGGY C-terminal" evidence="5">
    <location>
        <begin position="281"/>
        <end position="490"/>
    </location>
</feature>
<comment type="caution">
    <text evidence="6">The sequence shown here is derived from an EMBL/GenBank/DDBJ whole genome shotgun (WGS) entry which is preliminary data.</text>
</comment>
<evidence type="ECO:0000259" key="5">
    <source>
        <dbReference type="Pfam" id="PF02782"/>
    </source>
</evidence>
<organism evidence="6 7">
    <name type="scientific">Burkholderia gladioli</name>
    <name type="common">Pseudomonas marginata</name>
    <name type="synonym">Phytomonas marginata</name>
    <dbReference type="NCBI Taxonomy" id="28095"/>
    <lineage>
        <taxon>Bacteria</taxon>
        <taxon>Pseudomonadati</taxon>
        <taxon>Pseudomonadota</taxon>
        <taxon>Betaproteobacteria</taxon>
        <taxon>Burkholderiales</taxon>
        <taxon>Burkholderiaceae</taxon>
        <taxon>Burkholderia</taxon>
    </lineage>
</organism>
<dbReference type="PIRSF" id="PIRSF000538">
    <property type="entry name" value="GlpK"/>
    <property type="match status" value="1"/>
</dbReference>
<dbReference type="InterPro" id="IPR018484">
    <property type="entry name" value="FGGY_N"/>
</dbReference>
<dbReference type="Proteomes" id="UP000220629">
    <property type="component" value="Unassembled WGS sequence"/>
</dbReference>
<dbReference type="InterPro" id="IPR018485">
    <property type="entry name" value="FGGY_C"/>
</dbReference>
<comment type="similarity">
    <text evidence="1">Belongs to the FGGY kinase family.</text>
</comment>